<dbReference type="RefSeq" id="WP_202654571.1">
    <property type="nucleotide sequence ID" value="NZ_JAESWB010000181.1"/>
</dbReference>
<dbReference type="InterPro" id="IPR000515">
    <property type="entry name" value="MetI-like"/>
</dbReference>
<feature type="transmembrane region" description="Helical" evidence="7">
    <location>
        <begin position="89"/>
        <end position="109"/>
    </location>
</feature>
<dbReference type="Pfam" id="PF00528">
    <property type="entry name" value="BPD_transp_1"/>
    <property type="match status" value="1"/>
</dbReference>
<keyword evidence="10" id="KW-1185">Reference proteome</keyword>
<protein>
    <submittedName>
        <fullName evidence="9">ABC transporter permease</fullName>
    </submittedName>
</protein>
<feature type="transmembrane region" description="Helical" evidence="7">
    <location>
        <begin position="233"/>
        <end position="253"/>
    </location>
</feature>
<comment type="subcellular location">
    <subcellularLocation>
        <location evidence="1 7">Cell membrane</location>
        <topology evidence="1 7">Multi-pass membrane protein</topology>
    </subcellularLocation>
</comment>
<evidence type="ECO:0000313" key="9">
    <source>
        <dbReference type="EMBL" id="MBL4953320.1"/>
    </source>
</evidence>
<feature type="domain" description="ABC transmembrane type-1" evidence="8">
    <location>
        <begin position="85"/>
        <end position="296"/>
    </location>
</feature>
<feature type="transmembrane region" description="Helical" evidence="7">
    <location>
        <begin position="166"/>
        <end position="188"/>
    </location>
</feature>
<comment type="similarity">
    <text evidence="7">Belongs to the binding-protein-dependent transport system permease family.</text>
</comment>
<dbReference type="PANTHER" id="PTHR30465">
    <property type="entry name" value="INNER MEMBRANE ABC TRANSPORTER"/>
    <property type="match status" value="1"/>
</dbReference>
<evidence type="ECO:0000256" key="4">
    <source>
        <dbReference type="ARBA" id="ARBA00022692"/>
    </source>
</evidence>
<evidence type="ECO:0000256" key="1">
    <source>
        <dbReference type="ARBA" id="ARBA00004651"/>
    </source>
</evidence>
<feature type="transmembrane region" description="Helical" evidence="7">
    <location>
        <begin position="6"/>
        <end position="27"/>
    </location>
</feature>
<accession>A0ABS1TPR7</accession>
<dbReference type="Proteomes" id="UP000623967">
    <property type="component" value="Unassembled WGS sequence"/>
</dbReference>
<evidence type="ECO:0000313" key="10">
    <source>
        <dbReference type="Proteomes" id="UP000623967"/>
    </source>
</evidence>
<feature type="transmembrane region" description="Helical" evidence="7">
    <location>
        <begin position="273"/>
        <end position="296"/>
    </location>
</feature>
<gene>
    <name evidence="9" type="ORF">JK635_13985</name>
</gene>
<keyword evidence="3" id="KW-1003">Cell membrane</keyword>
<reference evidence="9 10" key="1">
    <citation type="submission" date="2021-01" db="EMBL/GenBank/DDBJ databases">
        <title>Genome public.</title>
        <authorList>
            <person name="Liu C."/>
            <person name="Sun Q."/>
        </authorList>
    </citation>
    <scope>NUCLEOTIDE SEQUENCE [LARGE SCALE GENOMIC DNA]</scope>
    <source>
        <strain evidence="9 10">YIM B02564</strain>
    </source>
</reference>
<proteinExistence type="inferred from homology"/>
<feature type="transmembrane region" description="Helical" evidence="7">
    <location>
        <begin position="136"/>
        <end position="154"/>
    </location>
</feature>
<keyword evidence="5 7" id="KW-1133">Transmembrane helix</keyword>
<evidence type="ECO:0000256" key="7">
    <source>
        <dbReference type="RuleBase" id="RU363032"/>
    </source>
</evidence>
<evidence type="ECO:0000256" key="3">
    <source>
        <dbReference type="ARBA" id="ARBA00022475"/>
    </source>
</evidence>
<evidence type="ECO:0000256" key="5">
    <source>
        <dbReference type="ARBA" id="ARBA00022989"/>
    </source>
</evidence>
<keyword evidence="6 7" id="KW-0472">Membrane</keyword>
<dbReference type="CDD" id="cd06261">
    <property type="entry name" value="TM_PBP2"/>
    <property type="match status" value="1"/>
</dbReference>
<organism evidence="9 10">
    <name type="scientific">Neobacillus paridis</name>
    <dbReference type="NCBI Taxonomy" id="2803862"/>
    <lineage>
        <taxon>Bacteria</taxon>
        <taxon>Bacillati</taxon>
        <taxon>Bacillota</taxon>
        <taxon>Bacilli</taxon>
        <taxon>Bacillales</taxon>
        <taxon>Bacillaceae</taxon>
        <taxon>Neobacillus</taxon>
    </lineage>
</organism>
<comment type="caution">
    <text evidence="9">The sequence shown here is derived from an EMBL/GenBank/DDBJ whole genome shotgun (WGS) entry which is preliminary data.</text>
</comment>
<evidence type="ECO:0000259" key="8">
    <source>
        <dbReference type="PROSITE" id="PS50928"/>
    </source>
</evidence>
<evidence type="ECO:0000256" key="2">
    <source>
        <dbReference type="ARBA" id="ARBA00022448"/>
    </source>
</evidence>
<evidence type="ECO:0000256" key="6">
    <source>
        <dbReference type="ARBA" id="ARBA00023136"/>
    </source>
</evidence>
<dbReference type="Gene3D" id="1.10.3720.10">
    <property type="entry name" value="MetI-like"/>
    <property type="match status" value="1"/>
</dbReference>
<sequence length="314" mass="36190">MNLFFRLFGSLLLWVSMALIVILIVLLPRDTQSQRVGVKDVMSYHFTWDNYKNNIYHYAEEVKTTKSLGTTVFNQPVEVELWLYFKRSMVVLIPAMFLSILLGITKGVFDYRLQRNKLGRFFGRGSTWLGQAVPDFFLVFLVQTLLSLAMSHGFPRLRMYGNEEWYSFLFPIVFLSMYPAFVIARYTFQALEEEEEKGYVHTAKAKGVPDRTILWKHMLKNCYPKLLQHYMPIILLLFSGMFVVEFLTSYHGIGYRLIAAIQLKSKFAAGQALPIDVPAVIGFSLLVMVLLLAAQWTGQILEYFLNPKKGGRAS</sequence>
<dbReference type="SUPFAM" id="SSF161098">
    <property type="entry name" value="MetI-like"/>
    <property type="match status" value="1"/>
</dbReference>
<name>A0ABS1TPR7_9BACI</name>
<dbReference type="InterPro" id="IPR035906">
    <property type="entry name" value="MetI-like_sf"/>
</dbReference>
<keyword evidence="4 7" id="KW-0812">Transmembrane</keyword>
<dbReference type="PROSITE" id="PS50928">
    <property type="entry name" value="ABC_TM1"/>
    <property type="match status" value="1"/>
</dbReference>
<dbReference type="PANTHER" id="PTHR30465:SF0">
    <property type="entry name" value="OLIGOPEPTIDE TRANSPORT SYSTEM PERMEASE PROTEIN APPB"/>
    <property type="match status" value="1"/>
</dbReference>
<dbReference type="EMBL" id="JAESWB010000181">
    <property type="protein sequence ID" value="MBL4953320.1"/>
    <property type="molecule type" value="Genomic_DNA"/>
</dbReference>
<keyword evidence="2 7" id="KW-0813">Transport</keyword>